<reference evidence="2 3" key="1">
    <citation type="submission" date="2018-01" db="EMBL/GenBank/DDBJ databases">
        <title>Genome sequence of the PGP bacterium Paenibacillus illinoisensis E3.</title>
        <authorList>
            <person name="Rolli E."/>
            <person name="Marasco R."/>
            <person name="Bessem C."/>
            <person name="Michoud G."/>
            <person name="Gaiarsa S."/>
            <person name="Borin S."/>
            <person name="Daffonchio D."/>
        </authorList>
    </citation>
    <scope>NUCLEOTIDE SEQUENCE [LARGE SCALE GENOMIC DNA]</scope>
    <source>
        <strain evidence="2 3">E3</strain>
    </source>
</reference>
<keyword evidence="1" id="KW-1133">Transmembrane helix</keyword>
<dbReference type="AlphaFoldDB" id="A0A2W0C1I1"/>
<name>A0A2W0C1I1_9BACL</name>
<accession>A0A2W0C1I1</accession>
<organism evidence="2 3">
    <name type="scientific">Paenibacillus illinoisensis</name>
    <dbReference type="NCBI Taxonomy" id="59845"/>
    <lineage>
        <taxon>Bacteria</taxon>
        <taxon>Bacillati</taxon>
        <taxon>Bacillota</taxon>
        <taxon>Bacilli</taxon>
        <taxon>Bacillales</taxon>
        <taxon>Paenibacillaceae</taxon>
        <taxon>Paenibacillus</taxon>
    </lineage>
</organism>
<proteinExistence type="predicted"/>
<dbReference type="RefSeq" id="WP_110822850.1">
    <property type="nucleotide sequence ID" value="NZ_PRLG01000037.1"/>
</dbReference>
<protein>
    <submittedName>
        <fullName evidence="2">Uncharacterized protein</fullName>
    </submittedName>
</protein>
<keyword evidence="1" id="KW-0812">Transmembrane</keyword>
<evidence type="ECO:0000313" key="3">
    <source>
        <dbReference type="Proteomes" id="UP000247459"/>
    </source>
</evidence>
<feature type="transmembrane region" description="Helical" evidence="1">
    <location>
        <begin position="36"/>
        <end position="55"/>
    </location>
</feature>
<dbReference type="Proteomes" id="UP000247459">
    <property type="component" value="Unassembled WGS sequence"/>
</dbReference>
<sequence length="63" mass="7274">MSKWLHILVSAMAITLFMILYYMVTGTSLSEVHWGSYTVILLLVLVIPQTLGTIIRERKNRHN</sequence>
<dbReference type="EMBL" id="PRLG01000037">
    <property type="protein sequence ID" value="PYY25514.1"/>
    <property type="molecule type" value="Genomic_DNA"/>
</dbReference>
<gene>
    <name evidence="2" type="ORF">PIL02S_06502</name>
</gene>
<keyword evidence="1" id="KW-0472">Membrane</keyword>
<feature type="transmembrane region" description="Helical" evidence="1">
    <location>
        <begin position="7"/>
        <end position="24"/>
    </location>
</feature>
<comment type="caution">
    <text evidence="2">The sequence shown here is derived from an EMBL/GenBank/DDBJ whole genome shotgun (WGS) entry which is preliminary data.</text>
</comment>
<evidence type="ECO:0000256" key="1">
    <source>
        <dbReference type="SAM" id="Phobius"/>
    </source>
</evidence>
<evidence type="ECO:0000313" key="2">
    <source>
        <dbReference type="EMBL" id="PYY25514.1"/>
    </source>
</evidence>